<dbReference type="EMBL" id="PHEX01000010">
    <property type="protein sequence ID" value="PKQ28619.1"/>
    <property type="molecule type" value="Genomic_DNA"/>
</dbReference>
<comment type="function">
    <text evidence="3">Required for dimerization of active 70S ribosomes into 100S ribosomes in stationary phase; 100S ribosomes are translationally inactive and sometimes present during exponential growth.</text>
</comment>
<dbReference type="Pfam" id="PF16321">
    <property type="entry name" value="Ribosom_S30AE_C"/>
    <property type="match status" value="1"/>
</dbReference>
<dbReference type="InterPro" id="IPR036567">
    <property type="entry name" value="RHF-like"/>
</dbReference>
<evidence type="ECO:0000256" key="1">
    <source>
        <dbReference type="ARBA" id="ARBA00022490"/>
    </source>
</evidence>
<dbReference type="NCBIfam" id="TIGR00741">
    <property type="entry name" value="yfiA"/>
    <property type="match status" value="1"/>
</dbReference>
<evidence type="ECO:0000313" key="6">
    <source>
        <dbReference type="Proteomes" id="UP000233654"/>
    </source>
</evidence>
<accession>A0A2N3G7D8</accession>
<dbReference type="PANTHER" id="PTHR33231:SF1">
    <property type="entry name" value="30S RIBOSOMAL PROTEIN"/>
    <property type="match status" value="1"/>
</dbReference>
<dbReference type="FunFam" id="3.30.505.50:FF:000001">
    <property type="entry name" value="Ribosome hibernation promoting factor"/>
    <property type="match status" value="1"/>
</dbReference>
<dbReference type="InterPro" id="IPR003489">
    <property type="entry name" value="RHF/RaiA"/>
</dbReference>
<comment type="subcellular location">
    <subcellularLocation>
        <location evidence="3">Cytoplasm</location>
    </subcellularLocation>
</comment>
<name>A0A2N3G7D8_9ACTN</name>
<protein>
    <recommendedName>
        <fullName evidence="3">Ribosome hibernation promoting factor</fullName>
        <shortName evidence="3">HPF</shortName>
    </recommendedName>
</protein>
<keyword evidence="1 3" id="KW-0963">Cytoplasm</keyword>
<proteinExistence type="inferred from homology"/>
<dbReference type="SUPFAM" id="SSF69754">
    <property type="entry name" value="Ribosome binding protein Y (YfiA homologue)"/>
    <property type="match status" value="1"/>
</dbReference>
<dbReference type="GO" id="GO:0022627">
    <property type="term" value="C:cytosolic small ribosomal subunit"/>
    <property type="evidence" value="ECO:0007669"/>
    <property type="project" value="TreeGrafter"/>
</dbReference>
<dbReference type="CDD" id="cd00552">
    <property type="entry name" value="RaiA"/>
    <property type="match status" value="1"/>
</dbReference>
<dbReference type="InterPro" id="IPR050574">
    <property type="entry name" value="HPF/YfiA_ribosome-assoc"/>
</dbReference>
<sequence>MELQVIVKGKNIQVTDALREYATAKASKIQKLGVEIRGIVVTLLVEKNPSIRQNQIADIDLYCNGVAFRAVGRDRDMYVAVDQAVSRAQRQIARRHGKKVNRAQVQPGAQDVQMNDREDMTPSIVKVKAISHKPMTSEEAVLQMETVGHDFFVFTDSESENTNVVYRRFDGNYGVIDYGVTDQGR</sequence>
<dbReference type="HAMAP" id="MF_00839">
    <property type="entry name" value="HPF"/>
    <property type="match status" value="1"/>
</dbReference>
<dbReference type="Gene3D" id="3.30.160.100">
    <property type="entry name" value="Ribosome hibernation promotion factor-like"/>
    <property type="match status" value="1"/>
</dbReference>
<dbReference type="Pfam" id="PF02482">
    <property type="entry name" value="Ribosomal_S30AE"/>
    <property type="match status" value="1"/>
</dbReference>
<evidence type="ECO:0000313" key="5">
    <source>
        <dbReference type="EMBL" id="PKQ28619.1"/>
    </source>
</evidence>
<keyword evidence="2 3" id="KW-0810">Translation regulation</keyword>
<evidence type="ECO:0000256" key="3">
    <source>
        <dbReference type="HAMAP-Rule" id="MF_00839"/>
    </source>
</evidence>
<reference evidence="5 6" key="1">
    <citation type="journal article" date="2017" name="ISME J.">
        <title>Potential for microbial H2 and metal transformations associated with novel bacteria and archaea in deep terrestrial subsurface sediments.</title>
        <authorList>
            <person name="Hernsdorf A.W."/>
            <person name="Amano Y."/>
            <person name="Miyakawa K."/>
            <person name="Ise K."/>
            <person name="Suzuki Y."/>
            <person name="Anantharaman K."/>
            <person name="Probst A."/>
            <person name="Burstein D."/>
            <person name="Thomas B.C."/>
            <person name="Banfield J.F."/>
        </authorList>
    </citation>
    <scope>NUCLEOTIDE SEQUENCE [LARGE SCALE GENOMIC DNA]</scope>
    <source>
        <strain evidence="5">HGW-Actinobacteria-3</strain>
    </source>
</reference>
<dbReference type="Proteomes" id="UP000233654">
    <property type="component" value="Unassembled WGS sequence"/>
</dbReference>
<dbReference type="InterPro" id="IPR034694">
    <property type="entry name" value="HPF_long/plastid"/>
</dbReference>
<evidence type="ECO:0000256" key="2">
    <source>
        <dbReference type="ARBA" id="ARBA00022845"/>
    </source>
</evidence>
<comment type="caution">
    <text evidence="5">The sequence shown here is derived from an EMBL/GenBank/DDBJ whole genome shotgun (WGS) entry which is preliminary data.</text>
</comment>
<dbReference type="AlphaFoldDB" id="A0A2N3G7D8"/>
<dbReference type="PANTHER" id="PTHR33231">
    <property type="entry name" value="30S RIBOSOMAL PROTEIN"/>
    <property type="match status" value="1"/>
</dbReference>
<comment type="subunit">
    <text evidence="3">Interacts with 100S ribosomes.</text>
</comment>
<dbReference type="GO" id="GO:0045900">
    <property type="term" value="P:negative regulation of translational elongation"/>
    <property type="evidence" value="ECO:0007669"/>
    <property type="project" value="TreeGrafter"/>
</dbReference>
<dbReference type="GO" id="GO:0043024">
    <property type="term" value="F:ribosomal small subunit binding"/>
    <property type="evidence" value="ECO:0007669"/>
    <property type="project" value="TreeGrafter"/>
</dbReference>
<evidence type="ECO:0000259" key="4">
    <source>
        <dbReference type="Pfam" id="PF16321"/>
    </source>
</evidence>
<dbReference type="InterPro" id="IPR038416">
    <property type="entry name" value="Ribosom_S30AE_C_sf"/>
</dbReference>
<dbReference type="Gene3D" id="3.30.505.50">
    <property type="entry name" value="Sigma 54 modulation/S30EA ribosomal protein, C-terminal domain"/>
    <property type="match status" value="1"/>
</dbReference>
<organism evidence="5 6">
    <name type="scientific">Candidatus Anoxymicrobium japonicum</name>
    <dbReference type="NCBI Taxonomy" id="2013648"/>
    <lineage>
        <taxon>Bacteria</taxon>
        <taxon>Bacillati</taxon>
        <taxon>Actinomycetota</taxon>
        <taxon>Candidatus Geothermincolia</taxon>
        <taxon>Candidatus Geothermincolales</taxon>
        <taxon>Candidatus Anoxymicrobiaceae</taxon>
        <taxon>Candidatus Anoxymicrobium</taxon>
    </lineage>
</organism>
<feature type="domain" description="Sigma 54 modulation/S30EA ribosomal protein C-terminal" evidence="4">
    <location>
        <begin position="121"/>
        <end position="175"/>
    </location>
</feature>
<dbReference type="InterPro" id="IPR032528">
    <property type="entry name" value="Ribosom_S30AE_C"/>
</dbReference>
<comment type="similarity">
    <text evidence="3">Belongs to the HPF/YfiA ribosome-associated protein family. Long HPF subfamily.</text>
</comment>
<gene>
    <name evidence="5" type="primary">raiA</name>
    <name evidence="3" type="synonym">hpf</name>
    <name evidence="5" type="ORF">CVT63_01875</name>
</gene>